<comment type="caution">
    <text evidence="1">The sequence shown here is derived from an EMBL/GenBank/DDBJ whole genome shotgun (WGS) entry which is preliminary data.</text>
</comment>
<accession>A0A8S3PN49</accession>
<dbReference type="Proteomes" id="UP000683360">
    <property type="component" value="Unassembled WGS sequence"/>
</dbReference>
<organism evidence="1 2">
    <name type="scientific">Mytilus edulis</name>
    <name type="common">Blue mussel</name>
    <dbReference type="NCBI Taxonomy" id="6550"/>
    <lineage>
        <taxon>Eukaryota</taxon>
        <taxon>Metazoa</taxon>
        <taxon>Spiralia</taxon>
        <taxon>Lophotrochozoa</taxon>
        <taxon>Mollusca</taxon>
        <taxon>Bivalvia</taxon>
        <taxon>Autobranchia</taxon>
        <taxon>Pteriomorphia</taxon>
        <taxon>Mytilida</taxon>
        <taxon>Mytiloidea</taxon>
        <taxon>Mytilidae</taxon>
        <taxon>Mytilinae</taxon>
        <taxon>Mytilus</taxon>
    </lineage>
</organism>
<protein>
    <submittedName>
        <fullName evidence="1">Uncharacterized protein</fullName>
    </submittedName>
</protein>
<dbReference type="PANTHER" id="PTHR36191">
    <property type="entry name" value="ENDO/EXONUCLEASE/PHOSPHATASE DOMAIN-CONTAINING PROTEIN-RELATED"/>
    <property type="match status" value="1"/>
</dbReference>
<dbReference type="Gene3D" id="3.60.10.10">
    <property type="entry name" value="Endonuclease/exonuclease/phosphatase"/>
    <property type="match status" value="1"/>
</dbReference>
<keyword evidence="2" id="KW-1185">Reference proteome</keyword>
<dbReference type="EMBL" id="CAJPWZ010000058">
    <property type="protein sequence ID" value="CAG2185031.1"/>
    <property type="molecule type" value="Genomic_DNA"/>
</dbReference>
<sequence>MLYKPTTKLSTSCNTSISSECESINVNNIYNVNIEDVEQNIFDELKGVRIKHPNNFHYAYLNINSFRNKFSSIKDLLNDNLVDMIIVAETKLDDTFKKGEFFIDNYDLWRADRTAKGGGILVYIRSDLAFDRKTKLECNTIESIFTEINFKDRKTDPIPQ</sequence>
<dbReference type="OrthoDB" id="6149881at2759"/>
<reference evidence="1" key="1">
    <citation type="submission" date="2021-03" db="EMBL/GenBank/DDBJ databases">
        <authorList>
            <person name="Bekaert M."/>
        </authorList>
    </citation>
    <scope>NUCLEOTIDE SEQUENCE</scope>
</reference>
<dbReference type="AlphaFoldDB" id="A0A8S3PN49"/>
<name>A0A8S3PN49_MYTED</name>
<dbReference type="InterPro" id="IPR036691">
    <property type="entry name" value="Endo/exonu/phosph_ase_sf"/>
</dbReference>
<dbReference type="SUPFAM" id="SSF56219">
    <property type="entry name" value="DNase I-like"/>
    <property type="match status" value="1"/>
</dbReference>
<proteinExistence type="predicted"/>
<gene>
    <name evidence="1" type="ORF">MEDL_650</name>
</gene>
<evidence type="ECO:0000313" key="2">
    <source>
        <dbReference type="Proteomes" id="UP000683360"/>
    </source>
</evidence>
<evidence type="ECO:0000313" key="1">
    <source>
        <dbReference type="EMBL" id="CAG2185031.1"/>
    </source>
</evidence>